<dbReference type="GO" id="GO:0008233">
    <property type="term" value="F:peptidase activity"/>
    <property type="evidence" value="ECO:0007669"/>
    <property type="project" value="UniProtKB-KW"/>
</dbReference>
<organism evidence="2 3">
    <name type="scientific">Cystoisospora suis</name>
    <dbReference type="NCBI Taxonomy" id="483139"/>
    <lineage>
        <taxon>Eukaryota</taxon>
        <taxon>Sar</taxon>
        <taxon>Alveolata</taxon>
        <taxon>Apicomplexa</taxon>
        <taxon>Conoidasida</taxon>
        <taxon>Coccidia</taxon>
        <taxon>Eucoccidiorida</taxon>
        <taxon>Eimeriorina</taxon>
        <taxon>Sarcocystidae</taxon>
        <taxon>Cystoisospora</taxon>
    </lineage>
</organism>
<protein>
    <submittedName>
        <fullName evidence="2">Otu family cysteine protease</fullName>
    </submittedName>
</protein>
<keyword evidence="2" id="KW-0378">Hydrolase</keyword>
<dbReference type="Proteomes" id="UP000221165">
    <property type="component" value="Unassembled WGS sequence"/>
</dbReference>
<feature type="compositionally biased region" description="Basic and acidic residues" evidence="1">
    <location>
        <begin position="76"/>
        <end position="108"/>
    </location>
</feature>
<feature type="region of interest" description="Disordered" evidence="1">
    <location>
        <begin position="15"/>
        <end position="110"/>
    </location>
</feature>
<feature type="compositionally biased region" description="Basic and acidic residues" evidence="1">
    <location>
        <begin position="127"/>
        <end position="137"/>
    </location>
</feature>
<evidence type="ECO:0000313" key="2">
    <source>
        <dbReference type="EMBL" id="PHJ14721.1"/>
    </source>
</evidence>
<feature type="compositionally biased region" description="Basic and acidic residues" evidence="1">
    <location>
        <begin position="25"/>
        <end position="69"/>
    </location>
</feature>
<evidence type="ECO:0000313" key="3">
    <source>
        <dbReference type="Proteomes" id="UP000221165"/>
    </source>
</evidence>
<comment type="caution">
    <text evidence="2">The sequence shown here is derived from an EMBL/GenBank/DDBJ whole genome shotgun (WGS) entry which is preliminary data.</text>
</comment>
<feature type="compositionally biased region" description="Gly residues" evidence="1">
    <location>
        <begin position="138"/>
        <end position="149"/>
    </location>
</feature>
<dbReference type="AlphaFoldDB" id="A0A2C6J4X6"/>
<dbReference type="VEuPathDB" id="ToxoDB:CSUI_011469"/>
<keyword evidence="2" id="KW-0645">Protease</keyword>
<dbReference type="GeneID" id="94434778"/>
<dbReference type="EMBL" id="MIGC01012060">
    <property type="protein sequence ID" value="PHJ14721.1"/>
    <property type="molecule type" value="Genomic_DNA"/>
</dbReference>
<gene>
    <name evidence="2" type="ORF">CSUI_011469</name>
</gene>
<name>A0A2C6J4X6_9APIC</name>
<keyword evidence="3" id="KW-1185">Reference proteome</keyword>
<proteinExistence type="predicted"/>
<dbReference type="RefSeq" id="XP_067916457.1">
    <property type="nucleotide sequence ID" value="XM_068071567.1"/>
</dbReference>
<reference evidence="2 3" key="1">
    <citation type="journal article" date="2017" name="Int. J. Parasitol.">
        <title>The genome of the protozoan parasite Cystoisospora suis and a reverse vaccinology approach to identify vaccine candidates.</title>
        <authorList>
            <person name="Palmieri N."/>
            <person name="Shrestha A."/>
            <person name="Ruttkowski B."/>
            <person name="Beck T."/>
            <person name="Vogl C."/>
            <person name="Tomley F."/>
            <person name="Blake D.P."/>
            <person name="Joachim A."/>
        </authorList>
    </citation>
    <scope>NUCLEOTIDE SEQUENCE [LARGE SCALE GENOMIC DNA]</scope>
    <source>
        <strain evidence="2 3">Wien I</strain>
    </source>
</reference>
<sequence length="245" mass="27995">MQKFKRDMKLLQAEEKKALSKARGGGREEKEKISALYERKRKDLEEKLRRDLSLHDHRGSLPVDDRDDRQEEEESSPGRDSAKGEEEEKERGEKQVRASSKTNEEKISDGLCSEFSSLSFYGSRMRSSHEREEEERTGGGQGQQGGRGGRISKAYKRRQKKRIEEEEKLQLLQAQREAEGPSQGEIEMESLCMHLADQQLAIHPIAADGHCMYRSDALSHLIPPYPPSPTLFSLSRLSRLLSLSR</sequence>
<evidence type="ECO:0000256" key="1">
    <source>
        <dbReference type="SAM" id="MobiDB-lite"/>
    </source>
</evidence>
<accession>A0A2C6J4X6</accession>
<dbReference type="GO" id="GO:0006508">
    <property type="term" value="P:proteolysis"/>
    <property type="evidence" value="ECO:0007669"/>
    <property type="project" value="UniProtKB-KW"/>
</dbReference>
<feature type="region of interest" description="Disordered" evidence="1">
    <location>
        <begin position="122"/>
        <end position="162"/>
    </location>
</feature>